<dbReference type="Gramene" id="Bo8g099940.1">
    <property type="protein sequence ID" value="Bo8g099940.1"/>
    <property type="gene ID" value="Bo8g099940"/>
</dbReference>
<keyword evidence="2" id="KW-0347">Helicase</keyword>
<dbReference type="GO" id="GO:0005524">
    <property type="term" value="F:ATP binding"/>
    <property type="evidence" value="ECO:0007669"/>
    <property type="project" value="InterPro"/>
</dbReference>
<name>A0A0D3DVP3_BRAOL</name>
<dbReference type="InterPro" id="IPR011545">
    <property type="entry name" value="DEAD/DEAH_box_helicase_dom"/>
</dbReference>
<keyword evidence="2" id="KW-0067">ATP-binding</keyword>
<dbReference type="Proteomes" id="UP000032141">
    <property type="component" value="Chromosome C8"/>
</dbReference>
<dbReference type="GO" id="GO:0003723">
    <property type="term" value="F:RNA binding"/>
    <property type="evidence" value="ECO:0007669"/>
    <property type="project" value="UniProtKB-KW"/>
</dbReference>
<dbReference type="InterPro" id="IPR014001">
    <property type="entry name" value="Helicase_ATP-bd"/>
</dbReference>
<keyword evidence="3" id="KW-0694">RNA-binding</keyword>
<dbReference type="Gene3D" id="3.40.50.300">
    <property type="entry name" value="P-loop containing nucleotide triphosphate hydrolases"/>
    <property type="match status" value="2"/>
</dbReference>
<proteinExistence type="predicted"/>
<evidence type="ECO:0000256" key="3">
    <source>
        <dbReference type="ARBA" id="ARBA00022884"/>
    </source>
</evidence>
<dbReference type="HOGENOM" id="CLU_003041_1_0_1"/>
<evidence type="ECO:0000256" key="1">
    <source>
        <dbReference type="ARBA" id="ARBA00022801"/>
    </source>
</evidence>
<dbReference type="GO" id="GO:0016787">
    <property type="term" value="F:hydrolase activity"/>
    <property type="evidence" value="ECO:0007669"/>
    <property type="project" value="UniProtKB-KW"/>
</dbReference>
<evidence type="ECO:0000259" key="4">
    <source>
        <dbReference type="PROSITE" id="PS51192"/>
    </source>
</evidence>
<reference evidence="5" key="2">
    <citation type="submission" date="2015-03" db="UniProtKB">
        <authorList>
            <consortium name="EnsemblPlants"/>
        </authorList>
    </citation>
    <scope>IDENTIFICATION</scope>
</reference>
<dbReference type="SMART" id="SM00487">
    <property type="entry name" value="DEXDc"/>
    <property type="match status" value="1"/>
</dbReference>
<protein>
    <recommendedName>
        <fullName evidence="4">Helicase ATP-binding domain-containing protein</fullName>
    </recommendedName>
</protein>
<dbReference type="eggNOG" id="KOG0341">
    <property type="taxonomic scope" value="Eukaryota"/>
</dbReference>
<accession>A0A0D3DVP3</accession>
<dbReference type="InterPro" id="IPR027417">
    <property type="entry name" value="P-loop_NTPase"/>
</dbReference>
<dbReference type="AlphaFoldDB" id="A0A0D3DVP3"/>
<evidence type="ECO:0000256" key="2">
    <source>
        <dbReference type="ARBA" id="ARBA00022806"/>
    </source>
</evidence>
<dbReference type="PANTHER" id="PTHR47958">
    <property type="entry name" value="ATP-DEPENDENT RNA HELICASE DBP3"/>
    <property type="match status" value="1"/>
</dbReference>
<keyword evidence="6" id="KW-1185">Reference proteome</keyword>
<dbReference type="PROSITE" id="PS51192">
    <property type="entry name" value="HELICASE_ATP_BIND_1"/>
    <property type="match status" value="1"/>
</dbReference>
<organism evidence="5 6">
    <name type="scientific">Brassica oleracea var. oleracea</name>
    <dbReference type="NCBI Taxonomy" id="109376"/>
    <lineage>
        <taxon>Eukaryota</taxon>
        <taxon>Viridiplantae</taxon>
        <taxon>Streptophyta</taxon>
        <taxon>Embryophyta</taxon>
        <taxon>Tracheophyta</taxon>
        <taxon>Spermatophyta</taxon>
        <taxon>Magnoliopsida</taxon>
        <taxon>eudicotyledons</taxon>
        <taxon>Gunneridae</taxon>
        <taxon>Pentapetalae</taxon>
        <taxon>rosids</taxon>
        <taxon>malvids</taxon>
        <taxon>Brassicales</taxon>
        <taxon>Brassicaceae</taxon>
        <taxon>Brassiceae</taxon>
        <taxon>Brassica</taxon>
    </lineage>
</organism>
<evidence type="ECO:0000313" key="5">
    <source>
        <dbReference type="EnsemblPlants" id="Bo8g099940.1"/>
    </source>
</evidence>
<keyword evidence="1" id="KW-0378">Hydrolase</keyword>
<dbReference type="OMA" id="ISSCAYG"/>
<keyword evidence="2" id="KW-0547">Nucleotide-binding</keyword>
<feature type="domain" description="Helicase ATP-binding" evidence="4">
    <location>
        <begin position="1"/>
        <end position="171"/>
    </location>
</feature>
<dbReference type="SUPFAM" id="SSF52540">
    <property type="entry name" value="P-loop containing nucleoside triphosphate hydrolases"/>
    <property type="match status" value="2"/>
</dbReference>
<dbReference type="STRING" id="109376.A0A0D3DVP3"/>
<sequence length="246" mass="27278">MISISTTGSGKTLVFVLPMIMMALNKEMKKPIGPGEGPIGLIVCPSRELARQTYQVVEQFAAPGPLRSLLCIGGVDMRPQLEVVERRGVHIVVATPGRLKDMLAKKKISLDACRYLTLDEADRLVDLGFEDDIREVFDHFKSQRQTLMFTATMPAKIQIFATSALVRPVTVSVGRVRAANLDVVQEVEYVKQEANFVYLLECLQKTSPPVLIFCEKKADVDDIHDYLVLKGVEAAAIHGGKDHEDR</sequence>
<dbReference type="Pfam" id="PF00270">
    <property type="entry name" value="DEAD"/>
    <property type="match status" value="1"/>
</dbReference>
<reference evidence="5 6" key="1">
    <citation type="journal article" date="2014" name="Genome Biol.">
        <title>Transcriptome and methylome profiling reveals relics of genome dominance in the mesopolyploid Brassica oleracea.</title>
        <authorList>
            <person name="Parkin I.A."/>
            <person name="Koh C."/>
            <person name="Tang H."/>
            <person name="Robinson S.J."/>
            <person name="Kagale S."/>
            <person name="Clarke W.E."/>
            <person name="Town C.D."/>
            <person name="Nixon J."/>
            <person name="Krishnakumar V."/>
            <person name="Bidwell S.L."/>
            <person name="Denoeud F."/>
            <person name="Belcram H."/>
            <person name="Links M.G."/>
            <person name="Just J."/>
            <person name="Clarke C."/>
            <person name="Bender T."/>
            <person name="Huebert T."/>
            <person name="Mason A.S."/>
            <person name="Pires J.C."/>
            <person name="Barker G."/>
            <person name="Moore J."/>
            <person name="Walley P.G."/>
            <person name="Manoli S."/>
            <person name="Batley J."/>
            <person name="Edwards D."/>
            <person name="Nelson M.N."/>
            <person name="Wang X."/>
            <person name="Paterson A.H."/>
            <person name="King G."/>
            <person name="Bancroft I."/>
            <person name="Chalhoub B."/>
            <person name="Sharpe A.G."/>
        </authorList>
    </citation>
    <scope>NUCLEOTIDE SEQUENCE</scope>
    <source>
        <strain evidence="5 6">cv. TO1000</strain>
    </source>
</reference>
<dbReference type="GO" id="GO:0004386">
    <property type="term" value="F:helicase activity"/>
    <property type="evidence" value="ECO:0007669"/>
    <property type="project" value="UniProtKB-KW"/>
</dbReference>
<dbReference type="EnsemblPlants" id="Bo8g099940.1">
    <property type="protein sequence ID" value="Bo8g099940.1"/>
    <property type="gene ID" value="Bo8g099940"/>
</dbReference>
<evidence type="ECO:0000313" key="6">
    <source>
        <dbReference type="Proteomes" id="UP000032141"/>
    </source>
</evidence>